<dbReference type="GO" id="GO:0032259">
    <property type="term" value="P:methylation"/>
    <property type="evidence" value="ECO:0007669"/>
    <property type="project" value="UniProtKB-KW"/>
</dbReference>
<dbReference type="PROSITE" id="PS00092">
    <property type="entry name" value="N6_MTASE"/>
    <property type="match status" value="1"/>
</dbReference>
<dbReference type="GO" id="GO:0008170">
    <property type="term" value="F:N-methyltransferase activity"/>
    <property type="evidence" value="ECO:0007669"/>
    <property type="project" value="InterPro"/>
</dbReference>
<organism evidence="7 8">
    <name type="scientific">Heliophilum fasciatum</name>
    <dbReference type="NCBI Taxonomy" id="35700"/>
    <lineage>
        <taxon>Bacteria</taxon>
        <taxon>Bacillati</taxon>
        <taxon>Bacillota</taxon>
        <taxon>Clostridia</taxon>
        <taxon>Eubacteriales</taxon>
        <taxon>Heliobacteriaceae</taxon>
        <taxon>Heliophilum</taxon>
    </lineage>
</organism>
<protein>
    <recommendedName>
        <fullName evidence="5">Methyltransferase</fullName>
        <ecNumber evidence="5">2.1.1.-</ecNumber>
    </recommendedName>
</protein>
<evidence type="ECO:0000256" key="4">
    <source>
        <dbReference type="ARBA" id="ARBA00022747"/>
    </source>
</evidence>
<proteinExistence type="inferred from homology"/>
<feature type="domain" description="DNA methylase N-4/N-6" evidence="6">
    <location>
        <begin position="25"/>
        <end position="402"/>
    </location>
</feature>
<dbReference type="SUPFAM" id="SSF53335">
    <property type="entry name" value="S-adenosyl-L-methionine-dependent methyltransferases"/>
    <property type="match status" value="1"/>
</dbReference>
<dbReference type="EC" id="2.1.1.-" evidence="5"/>
<dbReference type="OrthoDB" id="9773571at2"/>
<keyword evidence="3 7" id="KW-0808">Transferase</keyword>
<dbReference type="InterPro" id="IPR029063">
    <property type="entry name" value="SAM-dependent_MTases_sf"/>
</dbReference>
<evidence type="ECO:0000259" key="6">
    <source>
        <dbReference type="Pfam" id="PF01555"/>
    </source>
</evidence>
<sequence>MQQFMNQLLQGDSLEVLKTLPDNCVDSCVTDPPYGLSKEPNISEVLTKWLAGESYTRRGGGFMGKTWDSFVPSPALWREVYRVMKPGSYILCFSGTRTQDLMTVALRLAGFEIRDVIEWLYTSGFPKNMDVGKAFDKRSGAEREKVKIPFTGDALFRMGGQNTRPWMETALQQGFHEVAGNKPVTDLAKKWDGWGTALKPAHEPIILARKPLSGSVCDTLEVYGTGAINVDGCRIPTDDKLAEGMINDNMPERCKQQIEKSKEMGRFPANCVTEELEEWYSKYFNVTPQELSKKATKADRNSDWKGNLIHLEPRLTYSNAGCGVQNSKLQPNGTERTPIKYANFHPTVKPVGLIQWLIRLVTPPGGIVLDPFGGSGTTGAAARKEGRGFLLIEQNPEYVEIARARVG</sequence>
<evidence type="ECO:0000256" key="5">
    <source>
        <dbReference type="RuleBase" id="RU362026"/>
    </source>
</evidence>
<dbReference type="EMBL" id="SLXT01000037">
    <property type="protein sequence ID" value="TCP60451.1"/>
    <property type="molecule type" value="Genomic_DNA"/>
</dbReference>
<keyword evidence="2 7" id="KW-0489">Methyltransferase</keyword>
<reference evidence="7 8" key="1">
    <citation type="submission" date="2019-03" db="EMBL/GenBank/DDBJ databases">
        <title>Genomic Encyclopedia of Type Strains, Phase IV (KMG-IV): sequencing the most valuable type-strain genomes for metagenomic binning, comparative biology and taxonomic classification.</title>
        <authorList>
            <person name="Goeker M."/>
        </authorList>
    </citation>
    <scope>NUCLEOTIDE SEQUENCE [LARGE SCALE GENOMIC DNA]</scope>
    <source>
        <strain evidence="7 8">DSM 11170</strain>
    </source>
</reference>
<keyword evidence="4" id="KW-0680">Restriction system</keyword>
<dbReference type="InterPro" id="IPR002941">
    <property type="entry name" value="DNA_methylase_N4/N6"/>
</dbReference>
<dbReference type="Proteomes" id="UP000294813">
    <property type="component" value="Unassembled WGS sequence"/>
</dbReference>
<comment type="caution">
    <text evidence="7">The sequence shown here is derived from an EMBL/GenBank/DDBJ whole genome shotgun (WGS) entry which is preliminary data.</text>
</comment>
<dbReference type="GO" id="GO:0003677">
    <property type="term" value="F:DNA binding"/>
    <property type="evidence" value="ECO:0007669"/>
    <property type="project" value="InterPro"/>
</dbReference>
<dbReference type="InterPro" id="IPR001091">
    <property type="entry name" value="RM_Methyltransferase"/>
</dbReference>
<evidence type="ECO:0000256" key="1">
    <source>
        <dbReference type="ARBA" id="ARBA00006594"/>
    </source>
</evidence>
<evidence type="ECO:0000313" key="8">
    <source>
        <dbReference type="Proteomes" id="UP000294813"/>
    </source>
</evidence>
<dbReference type="PRINTS" id="PR00508">
    <property type="entry name" value="S21N4MTFRASE"/>
</dbReference>
<dbReference type="Pfam" id="PF01555">
    <property type="entry name" value="N6_N4_Mtase"/>
    <property type="match status" value="1"/>
</dbReference>
<keyword evidence="8" id="KW-1185">Reference proteome</keyword>
<accession>A0A4R2RL50</accession>
<gene>
    <name evidence="7" type="ORF">EDD73_13711</name>
</gene>
<comment type="similarity">
    <text evidence="1 5">Belongs to the N(4)/N(6)-methyltransferase family.</text>
</comment>
<dbReference type="Gene3D" id="3.40.50.150">
    <property type="entry name" value="Vaccinia Virus protein VP39"/>
    <property type="match status" value="2"/>
</dbReference>
<dbReference type="RefSeq" id="WP_131920782.1">
    <property type="nucleotide sequence ID" value="NZ_JAOQNU010000037.1"/>
</dbReference>
<dbReference type="InterPro" id="IPR002052">
    <property type="entry name" value="DNA_methylase_N6_adenine_CS"/>
</dbReference>
<dbReference type="GO" id="GO:0009307">
    <property type="term" value="P:DNA restriction-modification system"/>
    <property type="evidence" value="ECO:0007669"/>
    <property type="project" value="UniProtKB-KW"/>
</dbReference>
<dbReference type="AlphaFoldDB" id="A0A4R2RL50"/>
<evidence type="ECO:0000256" key="2">
    <source>
        <dbReference type="ARBA" id="ARBA00022603"/>
    </source>
</evidence>
<name>A0A4R2RL50_9FIRM</name>
<evidence type="ECO:0000313" key="7">
    <source>
        <dbReference type="EMBL" id="TCP60451.1"/>
    </source>
</evidence>
<evidence type="ECO:0000256" key="3">
    <source>
        <dbReference type="ARBA" id="ARBA00022679"/>
    </source>
</evidence>